<feature type="transmembrane region" description="Helical" evidence="1">
    <location>
        <begin position="24"/>
        <end position="44"/>
    </location>
</feature>
<reference evidence="2 3" key="1">
    <citation type="submission" date="2019-08" db="EMBL/GenBank/DDBJ databases">
        <title>Bacillus genomes from the desert of Cuatro Cienegas, Coahuila.</title>
        <authorList>
            <person name="Olmedo-Alvarez G."/>
        </authorList>
    </citation>
    <scope>NUCLEOTIDE SEQUENCE [LARGE SCALE GENOMIC DNA]</scope>
    <source>
        <strain evidence="2 3">CH37_1T</strain>
    </source>
</reference>
<name>A0A5D4S727_9BACI</name>
<proteinExistence type="predicted"/>
<evidence type="ECO:0000256" key="1">
    <source>
        <dbReference type="SAM" id="Phobius"/>
    </source>
</evidence>
<dbReference type="AlphaFoldDB" id="A0A5D4S727"/>
<evidence type="ECO:0008006" key="4">
    <source>
        <dbReference type="Google" id="ProtNLM"/>
    </source>
</evidence>
<keyword evidence="1" id="KW-0472">Membrane</keyword>
<gene>
    <name evidence="2" type="ORF">FZD47_22625</name>
</gene>
<organism evidence="2 3">
    <name type="scientific">Bacillus infantis</name>
    <dbReference type="NCBI Taxonomy" id="324767"/>
    <lineage>
        <taxon>Bacteria</taxon>
        <taxon>Bacillati</taxon>
        <taxon>Bacillota</taxon>
        <taxon>Bacilli</taxon>
        <taxon>Bacillales</taxon>
        <taxon>Bacillaceae</taxon>
        <taxon>Bacillus</taxon>
    </lineage>
</organism>
<dbReference type="EMBL" id="VTES01000008">
    <property type="protein sequence ID" value="TYS59495.1"/>
    <property type="molecule type" value="Genomic_DNA"/>
</dbReference>
<protein>
    <recommendedName>
        <fullName evidence="4">ATP-dependent Lon protease</fullName>
    </recommendedName>
</protein>
<keyword evidence="1" id="KW-1133">Transmembrane helix</keyword>
<comment type="caution">
    <text evidence="2">The sequence shown here is derived from an EMBL/GenBank/DDBJ whole genome shotgun (WGS) entry which is preliminary data.</text>
</comment>
<evidence type="ECO:0000313" key="2">
    <source>
        <dbReference type="EMBL" id="TYS59495.1"/>
    </source>
</evidence>
<accession>A0A5D4S727</accession>
<keyword evidence="1" id="KW-0812">Transmembrane</keyword>
<evidence type="ECO:0000313" key="3">
    <source>
        <dbReference type="Proteomes" id="UP000323732"/>
    </source>
</evidence>
<sequence>MYLLLSILLAVILGCIFLMLSPLLAGIIAFGIIAGTLFRAVYMLNKIYKTLPKPPDKATAAYQNYLKDIKHLNEKENSRV</sequence>
<dbReference type="Proteomes" id="UP000323732">
    <property type="component" value="Unassembled WGS sequence"/>
</dbReference>